<dbReference type="InterPro" id="IPR036097">
    <property type="entry name" value="HisK_dim/P_sf"/>
</dbReference>
<feature type="transmembrane region" description="Helical" evidence="4">
    <location>
        <begin position="190"/>
        <end position="209"/>
    </location>
</feature>
<dbReference type="PROSITE" id="PS50109">
    <property type="entry name" value="HIS_KIN"/>
    <property type="match status" value="1"/>
</dbReference>
<dbReference type="RefSeq" id="WP_072839373.1">
    <property type="nucleotide sequence ID" value="NZ_FQVF01000007.1"/>
</dbReference>
<keyword evidence="3" id="KW-0597">Phosphoprotein</keyword>
<dbReference type="SMART" id="SM00388">
    <property type="entry name" value="HisKA"/>
    <property type="match status" value="1"/>
</dbReference>
<keyword evidence="6" id="KW-0808">Transferase</keyword>
<keyword evidence="7" id="KW-1185">Reference proteome</keyword>
<evidence type="ECO:0000313" key="6">
    <source>
        <dbReference type="EMBL" id="SHF36464.1"/>
    </source>
</evidence>
<gene>
    <name evidence="6" type="ORF">SAMN02745753_01796</name>
</gene>
<dbReference type="InterPro" id="IPR005467">
    <property type="entry name" value="His_kinase_dom"/>
</dbReference>
<protein>
    <recommendedName>
        <fullName evidence="2">histidine kinase</fullName>
        <ecNumber evidence="2">2.7.13.3</ecNumber>
    </recommendedName>
</protein>
<organism evidence="6 7">
    <name type="scientific">Marinomonas polaris DSM 16579</name>
    <dbReference type="NCBI Taxonomy" id="1122206"/>
    <lineage>
        <taxon>Bacteria</taxon>
        <taxon>Pseudomonadati</taxon>
        <taxon>Pseudomonadota</taxon>
        <taxon>Gammaproteobacteria</taxon>
        <taxon>Oceanospirillales</taxon>
        <taxon>Oceanospirillaceae</taxon>
        <taxon>Marinomonas</taxon>
    </lineage>
</organism>
<dbReference type="SMART" id="SM00387">
    <property type="entry name" value="HATPase_c"/>
    <property type="match status" value="1"/>
</dbReference>
<keyword evidence="4" id="KW-1133">Transmembrane helix</keyword>
<dbReference type="STRING" id="1122206.SAMN02745753_01796"/>
<dbReference type="AlphaFoldDB" id="A0A1M5B1S6"/>
<dbReference type="InterPro" id="IPR003594">
    <property type="entry name" value="HATPase_dom"/>
</dbReference>
<proteinExistence type="predicted"/>
<dbReference type="OrthoDB" id="6093660at2"/>
<evidence type="ECO:0000256" key="1">
    <source>
        <dbReference type="ARBA" id="ARBA00000085"/>
    </source>
</evidence>
<dbReference type="Gene3D" id="1.10.287.130">
    <property type="match status" value="1"/>
</dbReference>
<dbReference type="CDD" id="cd00082">
    <property type="entry name" value="HisKA"/>
    <property type="match status" value="1"/>
</dbReference>
<dbReference type="PANTHER" id="PTHR43719:SF28">
    <property type="entry name" value="PEROXIDE STRESS-ACTIVATED HISTIDINE KINASE MAK1-RELATED"/>
    <property type="match status" value="1"/>
</dbReference>
<name>A0A1M5B1S6_9GAMM</name>
<dbReference type="PRINTS" id="PR00344">
    <property type="entry name" value="BCTRLSENSOR"/>
</dbReference>
<dbReference type="Proteomes" id="UP000184517">
    <property type="component" value="Unassembled WGS sequence"/>
</dbReference>
<keyword evidence="6" id="KW-0418">Kinase</keyword>
<dbReference type="InterPro" id="IPR003661">
    <property type="entry name" value="HisK_dim/P_dom"/>
</dbReference>
<dbReference type="Gene3D" id="3.30.565.10">
    <property type="entry name" value="Histidine kinase-like ATPase, C-terminal domain"/>
    <property type="match status" value="1"/>
</dbReference>
<sequence length="613" mass="69302">MERLFKGNTWLSKFKLWVLYGFIAFIIAITIAVFGIITYTSDSSKNNSRRVFESSLWNTLQLQIQSYRFLNYLIALEDSDYPLNGNAFFEYDLLMSRVDLLRQGDVGSLIRTFEGGRTTRLLNIINGELELLSFNLSKIENGDTSYLPDLIERIQRIEDQINEFVTLVNKGSNEFISNQHRTLQKNLDDIQLLSMALLACLLCLCFFTVKGLTELKNVIRRNKDLKLGIQTINEDKANLLSFVNQEIRSPINAILGTAKTLNCTTSKNDIKVLSKHIDESGHQLLQTIEMLSDLALIDAKQLTLNPTIEYLQNSVEDCLAIFEPQMARKNLQSILYIDPLLPKDISLDFIRTKEIIVALLQNAITHTPSGSISLQIRPSALSAPQMPLATDTKEIRVLQIALRDTGLGMPNELQQNLRVNPYLPMQKEGPLPSKVGLSLALCHKLVYLMQGEMHFSCAPQKGCEFWVDIPFYVPNDCPSTKQLNFQCPDQTQALIIETDIHLAKIISLQLAAFNIDAVISKDGSLQEYKNYDMVILGNTPRFERDGNDALQQWKTKSCPILGYHPQAVNNSEYPIIPLQFPLTQTQLEPIIASLFSYQTTASQETSSKAHKND</sequence>
<dbReference type="GO" id="GO:0000155">
    <property type="term" value="F:phosphorelay sensor kinase activity"/>
    <property type="evidence" value="ECO:0007669"/>
    <property type="project" value="InterPro"/>
</dbReference>
<accession>A0A1M5B1S6</accession>
<evidence type="ECO:0000256" key="3">
    <source>
        <dbReference type="ARBA" id="ARBA00022553"/>
    </source>
</evidence>
<feature type="domain" description="Histidine kinase" evidence="5">
    <location>
        <begin position="242"/>
        <end position="473"/>
    </location>
</feature>
<dbReference type="Pfam" id="PF02518">
    <property type="entry name" value="HATPase_c"/>
    <property type="match status" value="1"/>
</dbReference>
<comment type="catalytic activity">
    <reaction evidence="1">
        <text>ATP + protein L-histidine = ADP + protein N-phospho-L-histidine.</text>
        <dbReference type="EC" id="2.7.13.3"/>
    </reaction>
</comment>
<feature type="transmembrane region" description="Helical" evidence="4">
    <location>
        <begin position="17"/>
        <end position="40"/>
    </location>
</feature>
<keyword evidence="4" id="KW-0472">Membrane</keyword>
<evidence type="ECO:0000256" key="2">
    <source>
        <dbReference type="ARBA" id="ARBA00012438"/>
    </source>
</evidence>
<keyword evidence="4" id="KW-0812">Transmembrane</keyword>
<evidence type="ECO:0000313" key="7">
    <source>
        <dbReference type="Proteomes" id="UP000184517"/>
    </source>
</evidence>
<dbReference type="InterPro" id="IPR036890">
    <property type="entry name" value="HATPase_C_sf"/>
</dbReference>
<dbReference type="EC" id="2.7.13.3" evidence="2"/>
<dbReference type="PANTHER" id="PTHR43719">
    <property type="entry name" value="TWO-COMPONENT HISTIDINE KINASE"/>
    <property type="match status" value="1"/>
</dbReference>
<evidence type="ECO:0000259" key="5">
    <source>
        <dbReference type="PROSITE" id="PS50109"/>
    </source>
</evidence>
<reference evidence="7" key="1">
    <citation type="submission" date="2016-11" db="EMBL/GenBank/DDBJ databases">
        <authorList>
            <person name="Varghese N."/>
            <person name="Submissions S."/>
        </authorList>
    </citation>
    <scope>NUCLEOTIDE SEQUENCE [LARGE SCALE GENOMIC DNA]</scope>
    <source>
        <strain evidence="7">DSM 16579</strain>
    </source>
</reference>
<dbReference type="SUPFAM" id="SSF47384">
    <property type="entry name" value="Homodimeric domain of signal transducing histidine kinase"/>
    <property type="match status" value="1"/>
</dbReference>
<dbReference type="EMBL" id="FQVF01000007">
    <property type="protein sequence ID" value="SHF36464.1"/>
    <property type="molecule type" value="Genomic_DNA"/>
</dbReference>
<evidence type="ECO:0000256" key="4">
    <source>
        <dbReference type="SAM" id="Phobius"/>
    </source>
</evidence>
<dbReference type="Pfam" id="PF00512">
    <property type="entry name" value="HisKA"/>
    <property type="match status" value="1"/>
</dbReference>
<dbReference type="InterPro" id="IPR004358">
    <property type="entry name" value="Sig_transdc_His_kin-like_C"/>
</dbReference>
<dbReference type="InterPro" id="IPR050956">
    <property type="entry name" value="2C_system_His_kinase"/>
</dbReference>
<dbReference type="SUPFAM" id="SSF55874">
    <property type="entry name" value="ATPase domain of HSP90 chaperone/DNA topoisomerase II/histidine kinase"/>
    <property type="match status" value="1"/>
</dbReference>